<comment type="caution">
    <text evidence="8">The sequence shown here is derived from an EMBL/GenBank/DDBJ whole genome shotgun (WGS) entry which is preliminary data.</text>
</comment>
<dbReference type="InterPro" id="IPR007219">
    <property type="entry name" value="XnlR_reg_dom"/>
</dbReference>
<dbReference type="EMBL" id="BPWL01000004">
    <property type="protein sequence ID" value="GJJ09515.1"/>
    <property type="molecule type" value="Genomic_DNA"/>
</dbReference>
<keyword evidence="2" id="KW-0479">Metal-binding</keyword>
<dbReference type="SUPFAM" id="SSF48065">
    <property type="entry name" value="DBL homology domain (DH-domain)"/>
    <property type="match status" value="1"/>
</dbReference>
<feature type="region of interest" description="Disordered" evidence="6">
    <location>
        <begin position="680"/>
        <end position="716"/>
    </location>
</feature>
<dbReference type="InterPro" id="IPR035899">
    <property type="entry name" value="DBL_dom_sf"/>
</dbReference>
<sequence length="1471" mass="163261">MSKTEVAELNQKLRDAEQQQQQQPMKRDISPSISKNIPVPSTDGNTINSITPTNQSPSPQPPHKFPLPKTSLNAPGTSPYSSQSRPQSIPLSLPPDPFSDLLFLGWNPDLPEPTILLRLVEIFFRCDPCGSRILHRPSFIAYLSLPPHHANFPHPAILHAICANASRWTSGDGSNIAPDGTRRDRFAEYHAAKTRFYIDQTMVSGDQIFSVLQASNILSWYLYAEGKWVEVWILAGFQTRVAVPLRLNYPGAHMKSVNNMQSGYLPPPKNTRELELRRRAWWMSLIFDRMASAGGWLHGINERDIGTELPLRAVDFESEYPVESNPQNLSNESTLIVHPPQYTDSFILLIKACMLFGKVTDFSVRMNLRGESLDLEDIRSSTAFRTLDQLTAVDFLANLPQNYKNCLGVIDESGRTTIDTDLYLVHLIPHAYVLVSQQITLVGSLSHTGFRASITLHNPFMNLSSAMDTSAARCLDASRAILDAYYLLTSTSFSIKRLHPFTIICWYLAAVVQVHLCKRLIELGDCVNESNVWGEINMLRTAMHEYGAQSPIGTVYIVRQEKLLQGLMAEILRMTSQAQPLKVGVPLFPFSHAGVFPTQNTNPKEMAAGAHIAPLPGTNFGDTDLGLDGSPPPPAPTVIWNNENVSIRTDVDTDSDTRLVNKLSFFQESSSSHIQTASGLFNEQTSSREGKQLPPEPVNAINVSHPQHSRVKQSKKSNPLVDLVETEETYVTMLSAIIRRVAAAWSKTNFPPKELDAMFRGIESIFKANRRLLSQLKEIDQNPSNPNSAKAVGDLLMNWIIDLDKPYTKFCNSYATGFDSWALITSNTMLPPILHALTTEHPLDSLNPSTSSAWTLDLLFNLPRSRLKYYRKLYARLLKSTEAGKSDHTLLTGAIEKLDMLLNILLERSNVTVHNGDQFTPITSTHVERDHKLAIGNEALQSSNANLAPPPMGGSSGSRAPLDRPTISSANSITTVLELEQNLSTKDVLDLFTLNPRPVHLQLNSPSLPFTRTIRYSGDVEIHFAPKAIPEKAQTYSNGHLFLLTDLLLLCERVSHRANDIRLLYPPLAGKHLRASGPSDEVTPGRGQSPPPPVPILKHMESEDNSPKKLVFLPERTFPQQRESLPHETANEIPIGRLSISRPPDNAHFISQGNKDMDMSFQDTPNLVVNANRISFIKAPPNLQTEFAPVQNLPIYTPVIPPPRGASNGHNLSPHPQSSGLYTNTLPGHFQTNVTLHQRSLTPSLPHFAGQQQDGVYDNPMLRKSVSTTSLNDPYYQPSRTTSLHSQDHLSGMYPTTPSRPELYQRQSRDSLPPHIHQSRTNSITTNSWSPPYDNNTSPTGSPVKNTDRLSGPTVSNVTGQFKCKVFLKLQHGQWKNLGSAKLKLYLEQPTNVKQLVVESESKDRGVLISTIVLTDGVERVGKTGVAIELSDEGSRTGIVYMIQLRNENSASGLFDSLLAGSDRAAGRRMS</sequence>
<dbReference type="GO" id="GO:0000981">
    <property type="term" value="F:DNA-binding transcription factor activity, RNA polymerase II-specific"/>
    <property type="evidence" value="ECO:0007669"/>
    <property type="project" value="InterPro"/>
</dbReference>
<dbReference type="Proteomes" id="UP001050691">
    <property type="component" value="Unassembled WGS sequence"/>
</dbReference>
<dbReference type="PANTHER" id="PTHR47338:SF29">
    <property type="entry name" value="ZN(2)-C6 FUNGAL-TYPE DOMAIN-CONTAINING PROTEIN"/>
    <property type="match status" value="1"/>
</dbReference>
<evidence type="ECO:0000256" key="6">
    <source>
        <dbReference type="SAM" id="MobiDB-lite"/>
    </source>
</evidence>
<evidence type="ECO:0000256" key="3">
    <source>
        <dbReference type="ARBA" id="ARBA00023015"/>
    </source>
</evidence>
<feature type="compositionally biased region" description="Polar residues" evidence="6">
    <location>
        <begin position="1270"/>
        <end position="1285"/>
    </location>
</feature>
<feature type="region of interest" description="Disordered" evidence="6">
    <location>
        <begin position="942"/>
        <end position="961"/>
    </location>
</feature>
<evidence type="ECO:0000256" key="4">
    <source>
        <dbReference type="ARBA" id="ARBA00023163"/>
    </source>
</evidence>
<feature type="region of interest" description="Disordered" evidence="6">
    <location>
        <begin position="1074"/>
        <end position="1100"/>
    </location>
</feature>
<dbReference type="InterPro" id="IPR000219">
    <property type="entry name" value="DH_dom"/>
</dbReference>
<dbReference type="Pfam" id="PF04082">
    <property type="entry name" value="Fungal_trans"/>
    <property type="match status" value="1"/>
</dbReference>
<protein>
    <recommendedName>
        <fullName evidence="7">DH domain-containing protein</fullName>
    </recommendedName>
</protein>
<dbReference type="Gene3D" id="1.20.900.10">
    <property type="entry name" value="Dbl homology (DH) domain"/>
    <property type="match status" value="1"/>
</dbReference>
<evidence type="ECO:0000259" key="7">
    <source>
        <dbReference type="PROSITE" id="PS50010"/>
    </source>
</evidence>
<dbReference type="GO" id="GO:0008270">
    <property type="term" value="F:zinc ion binding"/>
    <property type="evidence" value="ECO:0007669"/>
    <property type="project" value="InterPro"/>
</dbReference>
<dbReference type="PANTHER" id="PTHR47338">
    <property type="entry name" value="ZN(II)2CYS6 TRANSCRIPTION FACTOR (EUROFUNG)-RELATED"/>
    <property type="match status" value="1"/>
</dbReference>
<feature type="compositionally biased region" description="Polar residues" evidence="6">
    <location>
        <begin position="1319"/>
        <end position="1345"/>
    </location>
</feature>
<evidence type="ECO:0000313" key="9">
    <source>
        <dbReference type="Proteomes" id="UP001050691"/>
    </source>
</evidence>
<keyword evidence="5" id="KW-0539">Nucleus</keyword>
<evidence type="ECO:0000256" key="2">
    <source>
        <dbReference type="ARBA" id="ARBA00022723"/>
    </source>
</evidence>
<feature type="compositionally biased region" description="Polar residues" evidence="6">
    <location>
        <begin position="70"/>
        <end position="89"/>
    </location>
</feature>
<feature type="domain" description="DH" evidence="7">
    <location>
        <begin position="715"/>
        <end position="908"/>
    </location>
</feature>
<dbReference type="Pfam" id="PF00621">
    <property type="entry name" value="RhoGEF"/>
    <property type="match status" value="1"/>
</dbReference>
<feature type="region of interest" description="Disordered" evidence="6">
    <location>
        <begin position="1"/>
        <end position="91"/>
    </location>
</feature>
<name>A0AAV5A994_9AGAM</name>
<feature type="compositionally biased region" description="Low complexity" evidence="6">
    <location>
        <begin position="48"/>
        <end position="57"/>
    </location>
</feature>
<evidence type="ECO:0000313" key="8">
    <source>
        <dbReference type="EMBL" id="GJJ09515.1"/>
    </source>
</evidence>
<gene>
    <name evidence="8" type="ORF">Clacol_003738</name>
</gene>
<accession>A0AAV5A994</accession>
<comment type="subcellular location">
    <subcellularLocation>
        <location evidence="1">Nucleus</location>
    </subcellularLocation>
</comment>
<feature type="region of interest" description="Disordered" evidence="6">
    <location>
        <begin position="1270"/>
        <end position="1355"/>
    </location>
</feature>
<keyword evidence="9" id="KW-1185">Reference proteome</keyword>
<evidence type="ECO:0000256" key="5">
    <source>
        <dbReference type="ARBA" id="ARBA00023242"/>
    </source>
</evidence>
<proteinExistence type="predicted"/>
<organism evidence="8 9">
    <name type="scientific">Clathrus columnatus</name>
    <dbReference type="NCBI Taxonomy" id="1419009"/>
    <lineage>
        <taxon>Eukaryota</taxon>
        <taxon>Fungi</taxon>
        <taxon>Dikarya</taxon>
        <taxon>Basidiomycota</taxon>
        <taxon>Agaricomycotina</taxon>
        <taxon>Agaricomycetes</taxon>
        <taxon>Phallomycetidae</taxon>
        <taxon>Phallales</taxon>
        <taxon>Clathraceae</taxon>
        <taxon>Clathrus</taxon>
    </lineage>
</organism>
<dbReference type="PROSITE" id="PS50010">
    <property type="entry name" value="DH_2"/>
    <property type="match status" value="1"/>
</dbReference>
<dbReference type="InterPro" id="IPR050815">
    <property type="entry name" value="TF_fung"/>
</dbReference>
<dbReference type="GO" id="GO:0005085">
    <property type="term" value="F:guanyl-nucleotide exchange factor activity"/>
    <property type="evidence" value="ECO:0007669"/>
    <property type="project" value="InterPro"/>
</dbReference>
<reference evidence="8" key="1">
    <citation type="submission" date="2021-10" db="EMBL/GenBank/DDBJ databases">
        <title>De novo Genome Assembly of Clathrus columnatus (Basidiomycota, Fungi) Using Illumina and Nanopore Sequence Data.</title>
        <authorList>
            <person name="Ogiso-Tanaka E."/>
            <person name="Itagaki H."/>
            <person name="Hosoya T."/>
            <person name="Hosaka K."/>
        </authorList>
    </citation>
    <scope>NUCLEOTIDE SEQUENCE</scope>
    <source>
        <strain evidence="8">MO-923</strain>
    </source>
</reference>
<keyword evidence="4" id="KW-0804">Transcription</keyword>
<dbReference type="GO" id="GO:0003677">
    <property type="term" value="F:DNA binding"/>
    <property type="evidence" value="ECO:0007669"/>
    <property type="project" value="InterPro"/>
</dbReference>
<keyword evidence="3" id="KW-0805">Transcription regulation</keyword>
<dbReference type="SMART" id="SM00325">
    <property type="entry name" value="RhoGEF"/>
    <property type="match status" value="1"/>
</dbReference>
<dbReference type="CDD" id="cd12148">
    <property type="entry name" value="fungal_TF_MHR"/>
    <property type="match status" value="1"/>
</dbReference>
<evidence type="ECO:0000256" key="1">
    <source>
        <dbReference type="ARBA" id="ARBA00004123"/>
    </source>
</evidence>
<dbReference type="GO" id="GO:0005634">
    <property type="term" value="C:nucleus"/>
    <property type="evidence" value="ECO:0007669"/>
    <property type="project" value="UniProtKB-SubCell"/>
</dbReference>
<dbReference type="GO" id="GO:0006351">
    <property type="term" value="P:DNA-templated transcription"/>
    <property type="evidence" value="ECO:0007669"/>
    <property type="project" value="InterPro"/>
</dbReference>